<dbReference type="InterPro" id="IPR037682">
    <property type="entry name" value="TonB_C"/>
</dbReference>
<keyword evidence="1" id="KW-0732">Signal</keyword>
<protein>
    <submittedName>
        <fullName evidence="3">Energy transducer TonB</fullName>
    </submittedName>
</protein>
<feature type="domain" description="TonB C-terminal" evidence="2">
    <location>
        <begin position="42"/>
        <end position="120"/>
    </location>
</feature>
<sequence>MRAALMGAALVALLAPGTARSQPALITQPVWLERPSAEDFARRYPEIAQIMNIEAVAVTSCQVDKEGRLKACAPVSAKPAGLGFEQGTLASIAQFRMAPNDAGGQPVEGRPVRVPLRFVLPKFAGSPSPPPTLIEGAIPESAREIVRLTGAARRMYPNPEPSLLKVAQRGGDGTEPQALADGMAAVRLADAESQNQWEEALARALATRLSPAELDQLLANLKAPAAAAPADPESAIGKIARGQDPIFKAMTADAQRRIGQAYVARVREIFCKARDCGPEPTPKP</sequence>
<dbReference type="Proteomes" id="UP001598130">
    <property type="component" value="Unassembled WGS sequence"/>
</dbReference>
<evidence type="ECO:0000313" key="3">
    <source>
        <dbReference type="EMBL" id="MFD3264738.1"/>
    </source>
</evidence>
<dbReference type="Gene3D" id="3.30.1150.10">
    <property type="match status" value="1"/>
</dbReference>
<gene>
    <name evidence="3" type="ORF">OCL97_12305</name>
</gene>
<dbReference type="Pfam" id="PF03544">
    <property type="entry name" value="TonB_C"/>
    <property type="match status" value="1"/>
</dbReference>
<keyword evidence="4" id="KW-1185">Reference proteome</keyword>
<dbReference type="RefSeq" id="WP_377370318.1">
    <property type="nucleotide sequence ID" value="NZ_JAOTJD010000021.1"/>
</dbReference>
<reference evidence="3 4" key="1">
    <citation type="submission" date="2022-09" db="EMBL/GenBank/DDBJ databases">
        <title>New species of Phenylobacterium.</title>
        <authorList>
            <person name="Mieszkin S."/>
        </authorList>
    </citation>
    <scope>NUCLEOTIDE SEQUENCE [LARGE SCALE GENOMIC DNA]</scope>
    <source>
        <strain evidence="3 4">HK31-G</strain>
    </source>
</reference>
<evidence type="ECO:0000313" key="4">
    <source>
        <dbReference type="Proteomes" id="UP001598130"/>
    </source>
</evidence>
<feature type="signal peptide" evidence="1">
    <location>
        <begin position="1"/>
        <end position="21"/>
    </location>
</feature>
<name>A0ABW6CR13_9CAUL</name>
<evidence type="ECO:0000259" key="2">
    <source>
        <dbReference type="Pfam" id="PF03544"/>
    </source>
</evidence>
<dbReference type="EMBL" id="JAOTJD010000021">
    <property type="protein sequence ID" value="MFD3264738.1"/>
    <property type="molecule type" value="Genomic_DNA"/>
</dbReference>
<dbReference type="SUPFAM" id="SSF74653">
    <property type="entry name" value="TolA/TonB C-terminal domain"/>
    <property type="match status" value="1"/>
</dbReference>
<proteinExistence type="predicted"/>
<organism evidence="3 4">
    <name type="scientific">Phenylobacterium ferrooxidans</name>
    <dbReference type="NCBI Taxonomy" id="2982689"/>
    <lineage>
        <taxon>Bacteria</taxon>
        <taxon>Pseudomonadati</taxon>
        <taxon>Pseudomonadota</taxon>
        <taxon>Alphaproteobacteria</taxon>
        <taxon>Caulobacterales</taxon>
        <taxon>Caulobacteraceae</taxon>
        <taxon>Phenylobacterium</taxon>
    </lineage>
</organism>
<accession>A0ABW6CR13</accession>
<feature type="chain" id="PRO_5046755393" evidence="1">
    <location>
        <begin position="22"/>
        <end position="284"/>
    </location>
</feature>
<evidence type="ECO:0000256" key="1">
    <source>
        <dbReference type="SAM" id="SignalP"/>
    </source>
</evidence>
<comment type="caution">
    <text evidence="3">The sequence shown here is derived from an EMBL/GenBank/DDBJ whole genome shotgun (WGS) entry which is preliminary data.</text>
</comment>